<evidence type="ECO:0000313" key="2">
    <source>
        <dbReference type="EMBL" id="MBB3099680.1"/>
    </source>
</evidence>
<protein>
    <submittedName>
        <fullName evidence="2">Uncharacterized protein</fullName>
    </submittedName>
</protein>
<feature type="region of interest" description="Disordered" evidence="1">
    <location>
        <begin position="58"/>
        <end position="89"/>
    </location>
</feature>
<dbReference type="Proteomes" id="UP000590749">
    <property type="component" value="Unassembled WGS sequence"/>
</dbReference>
<comment type="caution">
    <text evidence="2">The sequence shown here is derived from an EMBL/GenBank/DDBJ whole genome shotgun (WGS) entry which is preliminary data.</text>
</comment>
<dbReference type="AlphaFoldDB" id="A0A7W5AP38"/>
<reference evidence="2 3" key="1">
    <citation type="submission" date="2020-08" db="EMBL/GenBank/DDBJ databases">
        <title>Genomic Encyclopedia of Type Strains, Phase III (KMG-III): the genomes of soil and plant-associated and newly described type strains.</title>
        <authorList>
            <person name="Whitman W."/>
        </authorList>
    </citation>
    <scope>NUCLEOTIDE SEQUENCE [LARGE SCALE GENOMIC DNA]</scope>
    <source>
        <strain evidence="2 3">CECT 3287</strain>
    </source>
</reference>
<evidence type="ECO:0000256" key="1">
    <source>
        <dbReference type="SAM" id="MobiDB-lite"/>
    </source>
</evidence>
<evidence type="ECO:0000313" key="3">
    <source>
        <dbReference type="Proteomes" id="UP000590749"/>
    </source>
</evidence>
<feature type="region of interest" description="Disordered" evidence="1">
    <location>
        <begin position="220"/>
        <end position="252"/>
    </location>
</feature>
<organism evidence="2 3">
    <name type="scientific">Actinoplanes campanulatus</name>
    <dbReference type="NCBI Taxonomy" id="113559"/>
    <lineage>
        <taxon>Bacteria</taxon>
        <taxon>Bacillati</taxon>
        <taxon>Actinomycetota</taxon>
        <taxon>Actinomycetes</taxon>
        <taxon>Micromonosporales</taxon>
        <taxon>Micromonosporaceae</taxon>
        <taxon>Actinoplanes</taxon>
    </lineage>
</organism>
<name>A0A7W5AP38_9ACTN</name>
<gene>
    <name evidence="2" type="ORF">FHR83_007389</name>
</gene>
<proteinExistence type="predicted"/>
<keyword evidence="3" id="KW-1185">Reference proteome</keyword>
<dbReference type="EMBL" id="JACHXF010000020">
    <property type="protein sequence ID" value="MBB3099680.1"/>
    <property type="molecule type" value="Genomic_DNA"/>
</dbReference>
<feature type="compositionally biased region" description="Basic and acidic residues" evidence="1">
    <location>
        <begin position="68"/>
        <end position="88"/>
    </location>
</feature>
<accession>A0A7W5AP38</accession>
<sequence length="252" mass="27362">MTGRGGTGRCAGFPGAGALAVPLIGLWSVRSPDRGWRERPHRAVRRRRQEWHVHRAGPIRAGDLAAAGREDGEGRHRGQPDQERDHQHVAPGRAGEAEIFAVHPVKALAQHLEWRLVAVVVGQAWHAKIPPAEKIDSDQFRSLGMNDGRRIPLRRSRAIRTKVRVQKLLKRAKTADDTSTGSLFVIYAACNAAHSLCQDGGDGIAAVAFRRPSGVTACRPGDLPEIAARQPHPGQARPPVVSRAAGRHPPRA</sequence>